<organism evidence="1 2">
    <name type="scientific">Cryptococcus gattii EJB2</name>
    <dbReference type="NCBI Taxonomy" id="1296103"/>
    <lineage>
        <taxon>Eukaryota</taxon>
        <taxon>Fungi</taxon>
        <taxon>Dikarya</taxon>
        <taxon>Basidiomycota</taxon>
        <taxon>Agaricomycotina</taxon>
        <taxon>Tremellomycetes</taxon>
        <taxon>Tremellales</taxon>
        <taxon>Cryptococcaceae</taxon>
        <taxon>Cryptococcus</taxon>
        <taxon>Cryptococcus gattii species complex</taxon>
    </lineage>
</organism>
<keyword evidence="2" id="KW-1185">Reference proteome</keyword>
<sequence length="126" mass="14346">MMKEKSKIQYLPLFIYLPGTRLPSMSIASTPLSSYDKNRYRIVKFVDGRQESLTSLPPPPQRDVIIQLDIDRYLLHASFCNARFPGPMQSMCNVQWLLLAITCCPCPSLQRPRHTSPPVAALLLIE</sequence>
<protein>
    <submittedName>
        <fullName evidence="1">Uncharacterized protein</fullName>
    </submittedName>
</protein>
<name>A0ABR5BL69_9TREE</name>
<dbReference type="EMBL" id="KN848804">
    <property type="protein sequence ID" value="KIR76394.1"/>
    <property type="molecule type" value="Genomic_DNA"/>
</dbReference>
<evidence type="ECO:0000313" key="2">
    <source>
        <dbReference type="Proteomes" id="UP000054272"/>
    </source>
</evidence>
<accession>A0ABR5BL69</accession>
<gene>
    <name evidence="1" type="ORF">I306_06624</name>
</gene>
<evidence type="ECO:0000313" key="1">
    <source>
        <dbReference type="EMBL" id="KIR76394.1"/>
    </source>
</evidence>
<proteinExistence type="predicted"/>
<dbReference type="Proteomes" id="UP000054272">
    <property type="component" value="Unassembled WGS sequence"/>
</dbReference>
<reference evidence="1 2" key="1">
    <citation type="submission" date="2015-01" db="EMBL/GenBank/DDBJ databases">
        <title>The Genome Sequence of Cryptococcus gattii EJB2.</title>
        <authorList>
            <consortium name="The Broad Institute Genomics Platform"/>
            <person name="Cuomo C."/>
            <person name="Litvintseva A."/>
            <person name="Chen Y."/>
            <person name="Heitman J."/>
            <person name="Sun S."/>
            <person name="Springer D."/>
            <person name="Dromer F."/>
            <person name="Young S."/>
            <person name="Zeng Q."/>
            <person name="Gargeya S."/>
            <person name="Abouelleil A."/>
            <person name="Alvarado L."/>
            <person name="Chapman S.B."/>
            <person name="Gainer-Dewar J."/>
            <person name="Goldberg J."/>
            <person name="Griggs A."/>
            <person name="Gujja S."/>
            <person name="Hansen M."/>
            <person name="Howarth C."/>
            <person name="Imamovic A."/>
            <person name="Larimer J."/>
            <person name="Murphy C."/>
            <person name="Naylor J."/>
            <person name="Pearson M."/>
            <person name="Priest M."/>
            <person name="Roberts A."/>
            <person name="Saif S."/>
            <person name="Shea T."/>
            <person name="Sykes S."/>
            <person name="Wortman J."/>
            <person name="Nusbaum C."/>
            <person name="Birren B."/>
        </authorList>
    </citation>
    <scope>NUCLEOTIDE SEQUENCE [LARGE SCALE GENOMIC DNA]</scope>
    <source>
        <strain evidence="1 2">EJB2</strain>
    </source>
</reference>